<dbReference type="GO" id="GO:0005886">
    <property type="term" value="C:plasma membrane"/>
    <property type="evidence" value="ECO:0007669"/>
    <property type="project" value="UniProtKB-UniRule"/>
</dbReference>
<dbReference type="PANTHER" id="PTHR30518:SF2">
    <property type="entry name" value="ENDOLYTIC MUREIN TRANSGLYCOSYLASE"/>
    <property type="match status" value="1"/>
</dbReference>
<comment type="function">
    <text evidence="7">Functions as a peptidoglycan terminase that cleaves nascent peptidoglycan strands endolytically to terminate their elongation.</text>
</comment>
<dbReference type="CDD" id="cd08010">
    <property type="entry name" value="MltG_like"/>
    <property type="match status" value="1"/>
</dbReference>
<keyword evidence="8" id="KW-0175">Coiled coil</keyword>
<evidence type="ECO:0000256" key="1">
    <source>
        <dbReference type="ARBA" id="ARBA00022475"/>
    </source>
</evidence>
<dbReference type="GO" id="GO:0009252">
    <property type="term" value="P:peptidoglycan biosynthetic process"/>
    <property type="evidence" value="ECO:0007669"/>
    <property type="project" value="UniProtKB-UniRule"/>
</dbReference>
<evidence type="ECO:0000256" key="6">
    <source>
        <dbReference type="ARBA" id="ARBA00023316"/>
    </source>
</evidence>
<evidence type="ECO:0000313" key="10">
    <source>
        <dbReference type="Proteomes" id="UP000009061"/>
    </source>
</evidence>
<keyword evidence="4 7" id="KW-0472">Membrane</keyword>
<organism evidence="9 10">
    <name type="scientific">Wigglesworthia glossinidia endosymbiont of Glossina morsitans morsitans</name>
    <name type="common">Yale colony</name>
    <dbReference type="NCBI Taxonomy" id="1142511"/>
    <lineage>
        <taxon>Bacteria</taxon>
        <taxon>Pseudomonadati</taxon>
        <taxon>Pseudomonadota</taxon>
        <taxon>Gammaproteobacteria</taxon>
        <taxon>Enterobacterales</taxon>
        <taxon>Erwiniaceae</taxon>
        <taxon>Wigglesworthia</taxon>
    </lineage>
</organism>
<evidence type="ECO:0000256" key="4">
    <source>
        <dbReference type="ARBA" id="ARBA00023136"/>
    </source>
</evidence>
<dbReference type="Pfam" id="PF02618">
    <property type="entry name" value="YceG"/>
    <property type="match status" value="1"/>
</dbReference>
<evidence type="ECO:0000256" key="7">
    <source>
        <dbReference type="HAMAP-Rule" id="MF_02065"/>
    </source>
</evidence>
<dbReference type="eggNOG" id="COG1559">
    <property type="taxonomic scope" value="Bacteria"/>
</dbReference>
<feature type="coiled-coil region" evidence="8">
    <location>
        <begin position="115"/>
        <end position="142"/>
    </location>
</feature>
<proteinExistence type="inferred from homology"/>
<dbReference type="Gene3D" id="3.30.160.60">
    <property type="entry name" value="Classic Zinc Finger"/>
    <property type="match status" value="2"/>
</dbReference>
<keyword evidence="1 7" id="KW-1003">Cell membrane</keyword>
<keyword evidence="7" id="KW-0997">Cell inner membrane</keyword>
<dbReference type="AlphaFoldDB" id="H6Q5Q4"/>
<keyword evidence="6 7" id="KW-0961">Cell wall biogenesis/degradation</keyword>
<protein>
    <recommendedName>
        <fullName evidence="7">Endolytic murein transglycosylase</fullName>
        <ecNumber evidence="7">4.2.2.29</ecNumber>
    </recommendedName>
    <alternativeName>
        <fullName evidence="7">Peptidoglycan lytic transglycosylase</fullName>
    </alternativeName>
    <alternativeName>
        <fullName evidence="7">Peptidoglycan polymerization terminase</fullName>
    </alternativeName>
</protein>
<comment type="similarity">
    <text evidence="7">Belongs to the transglycosylase MltG family.</text>
</comment>
<sequence>MEKKNIKNNLYLLPFLIKINPSLKNIKSGTYALYPGMNMKDAFNMFVSGKEKQFSIRFIEGSTLKDCLKILKNSPYIQQDIDFNNLHNLSKQLGEKSDILLEGNLYPDTYLHTKNTKASEILKRAKNNMKKILEKIWDTRDQNLPYDSPQSLLIMASIIEKESPLKQERFLISSVFVNRLNNKMKLQSDPTVEYGLKLLKPNKKMTYKDLKIPTPYNTYIISGLPKTAISMPSFESIKAAAHPEKSNYFYFVSTGYGNHIFNHDFDSHKKAVKNYRKWKKEINSAR</sequence>
<evidence type="ECO:0000256" key="3">
    <source>
        <dbReference type="ARBA" id="ARBA00022989"/>
    </source>
</evidence>
<evidence type="ECO:0000256" key="8">
    <source>
        <dbReference type="SAM" id="Coils"/>
    </source>
</evidence>
<feature type="site" description="Important for catalytic activity" evidence="7">
    <location>
        <position position="162"/>
    </location>
</feature>
<reference evidence="9 10" key="1">
    <citation type="journal article" date="2012" name="MBio">
        <title>Insight into the transmission biology and species-specific functional capabilities of tsetse (Diptera: glossinidae) obligate symbiont wigglesworthia.</title>
        <authorList>
            <person name="Rio R.V."/>
            <person name="Symula R.E."/>
            <person name="Wang J."/>
            <person name="Lohs C."/>
            <person name="Wu Y.N."/>
            <person name="Snyder A.K."/>
            <person name="Bjornson R.D."/>
            <person name="Oshima K."/>
            <person name="Biehl B.S."/>
            <person name="Perna N.T."/>
            <person name="Hattori M."/>
            <person name="Aksoy S."/>
        </authorList>
    </citation>
    <scope>NUCLEOTIDE SEQUENCE [LARGE SCALE GENOMIC DNA]</scope>
    <source>
        <strain evidence="9">WGM</strain>
    </source>
</reference>
<dbReference type="EMBL" id="CP003315">
    <property type="protein sequence ID" value="AFA40959.1"/>
    <property type="molecule type" value="Genomic_DNA"/>
</dbReference>
<dbReference type="GO" id="GO:0008932">
    <property type="term" value="F:lytic endotransglycosylase activity"/>
    <property type="evidence" value="ECO:0007669"/>
    <property type="project" value="UniProtKB-UniRule"/>
</dbReference>
<comment type="catalytic activity">
    <reaction evidence="7">
        <text>a peptidoglycan chain = a peptidoglycan chain with N-acetyl-1,6-anhydromuramyl-[peptide] at the reducing end + a peptidoglycan chain with N-acetylglucosamine at the non-reducing end.</text>
        <dbReference type="EC" id="4.2.2.29"/>
    </reaction>
</comment>
<keyword evidence="10" id="KW-1185">Reference proteome</keyword>
<dbReference type="KEGG" id="wgl:WIGMOR_0099"/>
<dbReference type="EC" id="4.2.2.29" evidence="7"/>
<dbReference type="PANTHER" id="PTHR30518">
    <property type="entry name" value="ENDOLYTIC MUREIN TRANSGLYCOSYLASE"/>
    <property type="match status" value="1"/>
</dbReference>
<evidence type="ECO:0000256" key="5">
    <source>
        <dbReference type="ARBA" id="ARBA00023239"/>
    </source>
</evidence>
<dbReference type="Proteomes" id="UP000009061">
    <property type="component" value="Chromosome"/>
</dbReference>
<name>H6Q5Q4_WIGGL</name>
<accession>H6Q5Q4</accession>
<keyword evidence="2 7" id="KW-0812">Transmembrane</keyword>
<dbReference type="NCBIfam" id="TIGR00247">
    <property type="entry name" value="endolytic transglycosylase MltG"/>
    <property type="match status" value="1"/>
</dbReference>
<dbReference type="InterPro" id="IPR003770">
    <property type="entry name" value="MLTG-like"/>
</dbReference>
<evidence type="ECO:0000256" key="2">
    <source>
        <dbReference type="ARBA" id="ARBA00022692"/>
    </source>
</evidence>
<keyword evidence="3 7" id="KW-1133">Transmembrane helix</keyword>
<dbReference type="STRING" id="1142511.WIGMOR_0099"/>
<keyword evidence="5 7" id="KW-0456">Lyase</keyword>
<dbReference type="GO" id="GO:0071555">
    <property type="term" value="P:cell wall organization"/>
    <property type="evidence" value="ECO:0007669"/>
    <property type="project" value="UniProtKB-KW"/>
</dbReference>
<evidence type="ECO:0000313" key="9">
    <source>
        <dbReference type="EMBL" id="AFA40959.1"/>
    </source>
</evidence>
<dbReference type="HOGENOM" id="CLU_025574_0_2_6"/>
<dbReference type="HAMAP" id="MF_02065">
    <property type="entry name" value="MltG"/>
    <property type="match status" value="1"/>
</dbReference>
<gene>
    <name evidence="9" type="primary">yceG</name>
    <name evidence="7" type="synonym">mltG</name>
    <name evidence="9" type="ORF">WIGMOR_0099</name>
</gene>